<dbReference type="InterPro" id="IPR051786">
    <property type="entry name" value="ASN_synthetase/amidase"/>
</dbReference>
<dbReference type="Pfam" id="PF13537">
    <property type="entry name" value="GATase_7"/>
    <property type="match status" value="1"/>
</dbReference>
<dbReference type="RefSeq" id="WP_126553471.1">
    <property type="nucleotide sequence ID" value="NZ_BIFS01000001.1"/>
</dbReference>
<dbReference type="Gene3D" id="3.60.20.10">
    <property type="entry name" value="Glutamine Phosphoribosylpyrophosphate, subunit 1, domain 1"/>
    <property type="match status" value="1"/>
</dbReference>
<feature type="active site" description="For GATase activity" evidence="9">
    <location>
        <position position="2"/>
    </location>
</feature>
<name>A0A402ARD0_9CHLR</name>
<dbReference type="CDD" id="cd00712">
    <property type="entry name" value="AsnB"/>
    <property type="match status" value="1"/>
</dbReference>
<comment type="catalytic activity">
    <reaction evidence="8">
        <text>L-aspartate + L-glutamine + ATP + H2O = L-asparagine + L-glutamate + AMP + diphosphate + H(+)</text>
        <dbReference type="Rhea" id="RHEA:12228"/>
        <dbReference type="ChEBI" id="CHEBI:15377"/>
        <dbReference type="ChEBI" id="CHEBI:15378"/>
        <dbReference type="ChEBI" id="CHEBI:29985"/>
        <dbReference type="ChEBI" id="CHEBI:29991"/>
        <dbReference type="ChEBI" id="CHEBI:30616"/>
        <dbReference type="ChEBI" id="CHEBI:33019"/>
        <dbReference type="ChEBI" id="CHEBI:58048"/>
        <dbReference type="ChEBI" id="CHEBI:58359"/>
        <dbReference type="ChEBI" id="CHEBI:456215"/>
        <dbReference type="EC" id="6.3.5.4"/>
    </reaction>
</comment>
<keyword evidence="9" id="KW-0028">Amino-acid biosynthesis</keyword>
<feature type="binding site" evidence="10">
    <location>
        <position position="293"/>
    </location>
    <ligand>
        <name>ATP</name>
        <dbReference type="ChEBI" id="CHEBI:30616"/>
    </ligand>
</feature>
<dbReference type="InterPro" id="IPR001962">
    <property type="entry name" value="Asn_synthase"/>
</dbReference>
<keyword evidence="7 9" id="KW-0315">Glutamine amidotransferase</keyword>
<evidence type="ECO:0000256" key="4">
    <source>
        <dbReference type="ARBA" id="ARBA00022741"/>
    </source>
</evidence>
<comment type="similarity">
    <text evidence="2">Belongs to the asparagine synthetase family.</text>
</comment>
<evidence type="ECO:0000256" key="10">
    <source>
        <dbReference type="PIRSR" id="PIRSR001589-2"/>
    </source>
</evidence>
<dbReference type="SUPFAM" id="SSF52402">
    <property type="entry name" value="Adenine nucleotide alpha hydrolases-like"/>
    <property type="match status" value="1"/>
</dbReference>
<dbReference type="PANTHER" id="PTHR43284:SF1">
    <property type="entry name" value="ASPARAGINE SYNTHETASE"/>
    <property type="match status" value="1"/>
</dbReference>
<feature type="domain" description="Glutamine amidotransferase type-2" evidence="12">
    <location>
        <begin position="2"/>
        <end position="216"/>
    </location>
</feature>
<dbReference type="Gene3D" id="3.40.50.620">
    <property type="entry name" value="HUPs"/>
    <property type="match status" value="1"/>
</dbReference>
<evidence type="ECO:0000256" key="11">
    <source>
        <dbReference type="PIRSR" id="PIRSR001589-3"/>
    </source>
</evidence>
<dbReference type="SUPFAM" id="SSF56235">
    <property type="entry name" value="N-terminal nucleophile aminohydrolases (Ntn hydrolases)"/>
    <property type="match status" value="1"/>
</dbReference>
<comment type="pathway">
    <text evidence="1">Amino-acid biosynthesis; L-asparagine biosynthesis; L-asparagine from L-aspartate (L-Gln route): step 1/1.</text>
</comment>
<dbReference type="InterPro" id="IPR006426">
    <property type="entry name" value="Asn_synth_AEB"/>
</dbReference>
<evidence type="ECO:0000256" key="2">
    <source>
        <dbReference type="ARBA" id="ARBA00005752"/>
    </source>
</evidence>
<sequence>MCGITGWIDWEVDVTQQSAVIEAMAATLRYRGPDANGVWLSPRAAFAHRRLMVIDPAGGAQPMVYESGAHTYAITYNGEIYNFRELRRELESRGHTFRTQSDTEVILHGYVEWGEECTRHLNGIFAFGLWDDQRQRLLLARDHLGVKPLFYAQRGSAIIFGSELKALLAHPLVKPEVDRDGMADILGVPVVHTPGFGYYHDVHEVRPGYQIAFERERTRVTQYWSLRSAPHSDDLETTTQHIQALLKDTVKRQLIADVPVVSMLSGGLDSSGLTALAASEFRREGKQLDTYSIDFAESDAYFTGNDMRPSLDAPWVQRVSEHAMTRHHTVTVDTPELLENLLKPLYAHDVPALGQIETSLYLIFKAMKEHATVALSGESADEVFGGYPWYFYDEVLSAKTFPWLMMMGRNRGMRSLPPLLSADLMQQVKPYEYLARRYSDALTEVPRLEGEDAEAAKRREIMYMGLTRWLPILLDRKDRMSMATGFEVRVPFCDYRLVEYVWNIPWQMKTVDNIEKGILRRAFRDSLPDDARMRRKSAYPSSQHPSYVKGVCDWVLQILNDPNAAVRPYINVEAYRGIATRQDPALAEDFAIGPLERIIQLEAWLKDYQVSFI</sequence>
<dbReference type="InterPro" id="IPR029055">
    <property type="entry name" value="Ntn_hydrolases_N"/>
</dbReference>
<dbReference type="InterPro" id="IPR017932">
    <property type="entry name" value="GATase_2_dom"/>
</dbReference>
<dbReference type="Proteomes" id="UP000287188">
    <property type="component" value="Unassembled WGS sequence"/>
</dbReference>
<dbReference type="EMBL" id="BIFS01000001">
    <property type="protein sequence ID" value="GCE21660.1"/>
    <property type="molecule type" value="Genomic_DNA"/>
</dbReference>
<evidence type="ECO:0000259" key="12">
    <source>
        <dbReference type="PROSITE" id="PS51278"/>
    </source>
</evidence>
<dbReference type="GO" id="GO:0004066">
    <property type="term" value="F:asparagine synthase (glutamine-hydrolyzing) activity"/>
    <property type="evidence" value="ECO:0007669"/>
    <property type="project" value="UniProtKB-EC"/>
</dbReference>
<evidence type="ECO:0000256" key="5">
    <source>
        <dbReference type="ARBA" id="ARBA00022840"/>
    </source>
</evidence>
<dbReference type="AlphaFoldDB" id="A0A402ARD0"/>
<evidence type="ECO:0000256" key="1">
    <source>
        <dbReference type="ARBA" id="ARBA00005187"/>
    </source>
</evidence>
<evidence type="ECO:0000313" key="14">
    <source>
        <dbReference type="Proteomes" id="UP000287188"/>
    </source>
</evidence>
<gene>
    <name evidence="13" type="primary">asnO</name>
    <name evidence="13" type="ORF">KDK_54600</name>
</gene>
<keyword evidence="5 10" id="KW-0067">ATP-binding</keyword>
<feature type="binding site" evidence="10">
    <location>
        <begin position="376"/>
        <end position="377"/>
    </location>
    <ligand>
        <name>ATP</name>
        <dbReference type="ChEBI" id="CHEBI:30616"/>
    </ligand>
</feature>
<dbReference type="GO" id="GO:0006529">
    <property type="term" value="P:asparagine biosynthetic process"/>
    <property type="evidence" value="ECO:0007669"/>
    <property type="project" value="UniProtKB-KW"/>
</dbReference>
<protein>
    <recommendedName>
        <fullName evidence="3">asparagine synthase (glutamine-hydrolyzing)</fullName>
        <ecNumber evidence="3">6.3.5.4</ecNumber>
    </recommendedName>
</protein>
<dbReference type="NCBIfam" id="TIGR01536">
    <property type="entry name" value="asn_synth_AEB"/>
    <property type="match status" value="1"/>
</dbReference>
<evidence type="ECO:0000256" key="3">
    <source>
        <dbReference type="ARBA" id="ARBA00012737"/>
    </source>
</evidence>
<keyword evidence="6 9" id="KW-0061">Asparagine biosynthesis</keyword>
<evidence type="ECO:0000256" key="6">
    <source>
        <dbReference type="ARBA" id="ARBA00022888"/>
    </source>
</evidence>
<dbReference type="PROSITE" id="PS51278">
    <property type="entry name" value="GATASE_TYPE_2"/>
    <property type="match status" value="1"/>
</dbReference>
<dbReference type="EC" id="6.3.5.4" evidence="3"/>
<dbReference type="PANTHER" id="PTHR43284">
    <property type="entry name" value="ASPARAGINE SYNTHETASE (GLUTAMINE-HYDROLYZING)"/>
    <property type="match status" value="1"/>
</dbReference>
<evidence type="ECO:0000256" key="8">
    <source>
        <dbReference type="ARBA" id="ARBA00048741"/>
    </source>
</evidence>
<organism evidence="13 14">
    <name type="scientific">Dictyobacter kobayashii</name>
    <dbReference type="NCBI Taxonomy" id="2014872"/>
    <lineage>
        <taxon>Bacteria</taxon>
        <taxon>Bacillati</taxon>
        <taxon>Chloroflexota</taxon>
        <taxon>Ktedonobacteria</taxon>
        <taxon>Ktedonobacterales</taxon>
        <taxon>Dictyobacteraceae</taxon>
        <taxon>Dictyobacter</taxon>
    </lineage>
</organism>
<accession>A0A402ARD0</accession>
<feature type="site" description="Important for beta-aspartyl-AMP intermediate formation" evidence="11">
    <location>
        <position position="378"/>
    </location>
</feature>
<comment type="caution">
    <text evidence="13">The sequence shown here is derived from an EMBL/GenBank/DDBJ whole genome shotgun (WGS) entry which is preliminary data.</text>
</comment>
<evidence type="ECO:0000313" key="13">
    <source>
        <dbReference type="EMBL" id="GCE21660.1"/>
    </source>
</evidence>
<keyword evidence="4 10" id="KW-0547">Nucleotide-binding</keyword>
<dbReference type="InterPro" id="IPR014729">
    <property type="entry name" value="Rossmann-like_a/b/a_fold"/>
</dbReference>
<keyword evidence="14" id="KW-1185">Reference proteome</keyword>
<dbReference type="CDD" id="cd01991">
    <property type="entry name" value="Asn_synthase_B_C"/>
    <property type="match status" value="1"/>
</dbReference>
<dbReference type="InterPro" id="IPR033738">
    <property type="entry name" value="AsnB_N"/>
</dbReference>
<evidence type="ECO:0000256" key="9">
    <source>
        <dbReference type="PIRSR" id="PIRSR001589-1"/>
    </source>
</evidence>
<dbReference type="Pfam" id="PF00733">
    <property type="entry name" value="Asn_synthase"/>
    <property type="match status" value="1"/>
</dbReference>
<feature type="binding site" evidence="10">
    <location>
        <position position="102"/>
    </location>
    <ligand>
        <name>L-glutamine</name>
        <dbReference type="ChEBI" id="CHEBI:58359"/>
    </ligand>
</feature>
<dbReference type="GO" id="GO:0005524">
    <property type="term" value="F:ATP binding"/>
    <property type="evidence" value="ECO:0007669"/>
    <property type="project" value="UniProtKB-KW"/>
</dbReference>
<evidence type="ECO:0000256" key="7">
    <source>
        <dbReference type="ARBA" id="ARBA00022962"/>
    </source>
</evidence>
<reference evidence="14" key="1">
    <citation type="submission" date="2018-12" db="EMBL/GenBank/DDBJ databases">
        <title>Tengunoibacter tsumagoiensis gen. nov., sp. nov., Dictyobacter kobayashii sp. nov., D. alpinus sp. nov., and D. joshuensis sp. nov. and description of Dictyobacteraceae fam. nov. within the order Ktedonobacterales isolated from Tengu-no-mugimeshi.</title>
        <authorList>
            <person name="Wang C.M."/>
            <person name="Zheng Y."/>
            <person name="Sakai Y."/>
            <person name="Toyoda A."/>
            <person name="Minakuchi Y."/>
            <person name="Abe K."/>
            <person name="Yokota A."/>
            <person name="Yabe S."/>
        </authorList>
    </citation>
    <scope>NUCLEOTIDE SEQUENCE [LARGE SCALE GENOMIC DNA]</scope>
    <source>
        <strain evidence="14">Uno11</strain>
    </source>
</reference>
<proteinExistence type="inferred from homology"/>
<dbReference type="PIRSF" id="PIRSF001589">
    <property type="entry name" value="Asn_synthetase_glu-h"/>
    <property type="match status" value="1"/>
</dbReference>
<dbReference type="OrthoDB" id="9763290at2"/>